<keyword evidence="6" id="KW-0808">Transferase</keyword>
<evidence type="ECO:0000256" key="1">
    <source>
        <dbReference type="ARBA" id="ARBA00000952"/>
    </source>
</evidence>
<evidence type="ECO:0000256" key="2">
    <source>
        <dbReference type="ARBA" id="ARBA00001911"/>
    </source>
</evidence>
<protein>
    <recommendedName>
        <fullName evidence="5">deoxyhypusine synthase</fullName>
        <ecNumber evidence="5">2.5.1.46</ecNumber>
    </recommendedName>
</protein>
<evidence type="ECO:0000256" key="6">
    <source>
        <dbReference type="ARBA" id="ARBA00022679"/>
    </source>
</evidence>
<dbReference type="GO" id="GO:0005737">
    <property type="term" value="C:cytoplasm"/>
    <property type="evidence" value="ECO:0007669"/>
    <property type="project" value="TreeGrafter"/>
</dbReference>
<dbReference type="Pfam" id="PF01916">
    <property type="entry name" value="DS"/>
    <property type="match status" value="1"/>
</dbReference>
<dbReference type="SUPFAM" id="SSF52467">
    <property type="entry name" value="DHS-like NAD/FAD-binding domain"/>
    <property type="match status" value="1"/>
</dbReference>
<accession>A0AAD1UMJ1</accession>
<evidence type="ECO:0000256" key="8">
    <source>
        <dbReference type="ARBA" id="ARBA00023256"/>
    </source>
</evidence>
<dbReference type="EC" id="2.5.1.46" evidence="5"/>
<evidence type="ECO:0000256" key="3">
    <source>
        <dbReference type="ARBA" id="ARBA00005041"/>
    </source>
</evidence>
<keyword evidence="7" id="KW-0520">NAD</keyword>
<evidence type="ECO:0000256" key="7">
    <source>
        <dbReference type="ARBA" id="ARBA00023027"/>
    </source>
</evidence>
<dbReference type="AlphaFoldDB" id="A0AAD1UMJ1"/>
<comment type="cofactor">
    <cofactor evidence="2">
        <name>NAD(+)</name>
        <dbReference type="ChEBI" id="CHEBI:57540"/>
    </cofactor>
</comment>
<sequence>MEADKILEKVPEMCKESVNKASDDEFVKDSTPVKGYDFNKGVNYDEMFKMYKQTGIQATSLGEGIDIINNMIKWRLSDEEIAEDEDDEYLDPEVRKNTRCTIFLGYTSNMISCGMREVIRYLCQHKMVDCIVTTTGGIEEDFIKCFSDFYIGDFNLPGAKLRDLGINRIGNMLAPNQCYIDFQNFFIPLIKELHEEQKEQGTTFTPSMLINRMGKAINNEESVYYWCWKNDIPVFCPSITDGAVGDNLFFYNYNHPGFVIDIVQDIVKINKIAMEAKHTGMLICGGGLIKHHICNANMMRDGADFSVYINTAQEFDCSDSGAKPDEAISWGKIRPEAKSVKIYAETSIVLPLIVSQTFAKYHDEARKVKDTE</sequence>
<dbReference type="InterPro" id="IPR002773">
    <property type="entry name" value="Deoxyhypusine_synthase"/>
</dbReference>
<dbReference type="PANTHER" id="PTHR11703">
    <property type="entry name" value="DEOXYHYPUSINE SYNTHASE"/>
    <property type="match status" value="1"/>
</dbReference>
<comment type="catalytic activity">
    <reaction evidence="1">
        <text>[eIF5A protein]-L-lysine + spermidine = [eIF5A protein]-deoxyhypusine + propane-1,3-diamine</text>
        <dbReference type="Rhea" id="RHEA:33299"/>
        <dbReference type="Rhea" id="RHEA-COMP:10143"/>
        <dbReference type="Rhea" id="RHEA-COMP:10144"/>
        <dbReference type="ChEBI" id="CHEBI:29969"/>
        <dbReference type="ChEBI" id="CHEBI:57484"/>
        <dbReference type="ChEBI" id="CHEBI:57834"/>
        <dbReference type="ChEBI" id="CHEBI:82657"/>
        <dbReference type="EC" id="2.5.1.46"/>
    </reaction>
</comment>
<dbReference type="EMBL" id="CAMPGE010013501">
    <property type="protein sequence ID" value="CAI2372231.1"/>
    <property type="molecule type" value="Genomic_DNA"/>
</dbReference>
<evidence type="ECO:0000313" key="9">
    <source>
        <dbReference type="EMBL" id="CAI2372231.1"/>
    </source>
</evidence>
<keyword evidence="8" id="KW-0386">Hypusine biosynthesis</keyword>
<dbReference type="GO" id="GO:0034038">
    <property type="term" value="F:deoxyhypusine synthase activity"/>
    <property type="evidence" value="ECO:0007669"/>
    <property type="project" value="UniProtKB-EC"/>
</dbReference>
<dbReference type="InterPro" id="IPR036982">
    <property type="entry name" value="Deoxyhypusine_synthase_sf"/>
</dbReference>
<comment type="pathway">
    <text evidence="3">Protein modification; eIF5A hypusination.</text>
</comment>
<dbReference type="Proteomes" id="UP001295684">
    <property type="component" value="Unassembled WGS sequence"/>
</dbReference>
<evidence type="ECO:0000256" key="5">
    <source>
        <dbReference type="ARBA" id="ARBA00012683"/>
    </source>
</evidence>
<dbReference type="PANTHER" id="PTHR11703:SF0">
    <property type="entry name" value="DEOXYHYPUSINE SYNTHASE"/>
    <property type="match status" value="1"/>
</dbReference>
<evidence type="ECO:0000256" key="4">
    <source>
        <dbReference type="ARBA" id="ARBA00009892"/>
    </source>
</evidence>
<dbReference type="InterPro" id="IPR029035">
    <property type="entry name" value="DHS-like_NAD/FAD-binding_dom"/>
</dbReference>
<name>A0AAD1UMJ1_EUPCR</name>
<dbReference type="NCBIfam" id="TIGR00321">
    <property type="entry name" value="dhys"/>
    <property type="match status" value="1"/>
</dbReference>
<proteinExistence type="inferred from homology"/>
<organism evidence="9 10">
    <name type="scientific">Euplotes crassus</name>
    <dbReference type="NCBI Taxonomy" id="5936"/>
    <lineage>
        <taxon>Eukaryota</taxon>
        <taxon>Sar</taxon>
        <taxon>Alveolata</taxon>
        <taxon>Ciliophora</taxon>
        <taxon>Intramacronucleata</taxon>
        <taxon>Spirotrichea</taxon>
        <taxon>Hypotrichia</taxon>
        <taxon>Euplotida</taxon>
        <taxon>Euplotidae</taxon>
        <taxon>Moneuplotes</taxon>
    </lineage>
</organism>
<evidence type="ECO:0000313" key="10">
    <source>
        <dbReference type="Proteomes" id="UP001295684"/>
    </source>
</evidence>
<keyword evidence="10" id="KW-1185">Reference proteome</keyword>
<dbReference type="FunFam" id="3.40.910.10:FF:000001">
    <property type="entry name" value="Probable deoxyhypusine synthase"/>
    <property type="match status" value="1"/>
</dbReference>
<gene>
    <name evidence="9" type="ORF">ECRASSUSDP1_LOCUS13559</name>
</gene>
<comment type="similarity">
    <text evidence="4">Belongs to the deoxyhypusine synthase family.</text>
</comment>
<comment type="caution">
    <text evidence="9">The sequence shown here is derived from an EMBL/GenBank/DDBJ whole genome shotgun (WGS) entry which is preliminary data.</text>
</comment>
<reference evidence="9" key="1">
    <citation type="submission" date="2023-07" db="EMBL/GenBank/DDBJ databases">
        <authorList>
            <consortium name="AG Swart"/>
            <person name="Singh M."/>
            <person name="Singh A."/>
            <person name="Seah K."/>
            <person name="Emmerich C."/>
        </authorList>
    </citation>
    <scope>NUCLEOTIDE SEQUENCE</scope>
    <source>
        <strain evidence="9">DP1</strain>
    </source>
</reference>
<dbReference type="Gene3D" id="3.40.910.10">
    <property type="entry name" value="Deoxyhypusine synthase"/>
    <property type="match status" value="1"/>
</dbReference>